<comment type="caution">
    <text evidence="1">The sequence shown here is derived from an EMBL/GenBank/DDBJ whole genome shotgun (WGS) entry which is preliminary data.</text>
</comment>
<sequence>MQRKVEMTRHELFALRYVRSTDTEDRFGCLQPRKKNAKMTDG</sequence>
<dbReference type="RefSeq" id="WP_262886673.1">
    <property type="nucleotide sequence ID" value="NZ_JACICA010000002.1"/>
</dbReference>
<accession>A0A7W5UV43</accession>
<organism evidence="1 2">
    <name type="scientific">Alloprevotella rava</name>
    <dbReference type="NCBI Taxonomy" id="671218"/>
    <lineage>
        <taxon>Bacteria</taxon>
        <taxon>Pseudomonadati</taxon>
        <taxon>Bacteroidota</taxon>
        <taxon>Bacteroidia</taxon>
        <taxon>Bacteroidales</taxon>
        <taxon>Prevotellaceae</taxon>
        <taxon>Alloprevotella</taxon>
    </lineage>
</organism>
<evidence type="ECO:0000313" key="2">
    <source>
        <dbReference type="Proteomes" id="UP000541425"/>
    </source>
</evidence>
<dbReference type="AlphaFoldDB" id="A0A7W5UV43"/>
<proteinExistence type="predicted"/>
<evidence type="ECO:0000313" key="1">
    <source>
        <dbReference type="EMBL" id="MBB3702139.1"/>
    </source>
</evidence>
<dbReference type="Proteomes" id="UP000541425">
    <property type="component" value="Unassembled WGS sequence"/>
</dbReference>
<name>A0A7W5UV43_9BACT</name>
<protein>
    <submittedName>
        <fullName evidence="1">Uncharacterized protein</fullName>
    </submittedName>
</protein>
<dbReference type="EMBL" id="JACICA010000002">
    <property type="protein sequence ID" value="MBB3702139.1"/>
    <property type="molecule type" value="Genomic_DNA"/>
</dbReference>
<reference evidence="1 2" key="1">
    <citation type="submission" date="2020-08" db="EMBL/GenBank/DDBJ databases">
        <title>Genomic Encyclopedia of Type Strains, Phase IV (KMG-IV): sequencing the most valuable type-strain genomes for metagenomic binning, comparative biology and taxonomic classification.</title>
        <authorList>
            <person name="Goeker M."/>
        </authorList>
    </citation>
    <scope>NUCLEOTIDE SEQUENCE [LARGE SCALE GENOMIC DNA]</scope>
    <source>
        <strain evidence="1 2">DSM 22548</strain>
    </source>
</reference>
<gene>
    <name evidence="1" type="ORF">FHS60_000592</name>
</gene>